<reference evidence="1" key="1">
    <citation type="submission" date="2021-05" db="EMBL/GenBank/DDBJ databases">
        <authorList>
            <person name="Scholz U."/>
            <person name="Mascher M."/>
            <person name="Fiebig A."/>
        </authorList>
    </citation>
    <scope>NUCLEOTIDE SEQUENCE [LARGE SCALE GENOMIC DNA]</scope>
</reference>
<sequence length="425" mass="46520">MVVVSGSCQTNIAVTSISRVDHAQRHVWRKERRHCFPATCSFSIFLQSIFGHSHDRRKINVSAPLLSLQRPIDLQRWLAPGGEMKSTIPQLLTPYKMGQFDLSHRVVLAPLTRQRSYGGMPQPHAALYYAQRATVGGFLISEGTRVSASESPSSFTDVPGIWAPEHVEAWRPVVDAVHAKGALFFCQLWHVAGHAVRQQVSPQMSFDGRREELTSPRTVAAEDAPGVVDGFRRAARNAIDAGFDGVEILGANAYFVNDDDDGQGANGLESRCRFALEVVDAVAREVGGHRVGVRLDQFAATPDEHALALHVVSRLNDRGVLYCHMIEPRVDGRRRVSRRLLPFREAFGGTFIASGGYGREEGDAAVGEGYADLVAYGRLFLANPDLPRRFELGAPLNECDAATFYGAGAAAADPAVGYTDYPFFD</sequence>
<reference evidence="1" key="2">
    <citation type="submission" date="2025-09" db="UniProtKB">
        <authorList>
            <consortium name="EnsemblPlants"/>
        </authorList>
    </citation>
    <scope>IDENTIFICATION</scope>
</reference>
<keyword evidence="2" id="KW-1185">Reference proteome</keyword>
<proteinExistence type="predicted"/>
<protein>
    <submittedName>
        <fullName evidence="1">Uncharacterized protein</fullName>
    </submittedName>
</protein>
<accession>A0ACD6AEU0</accession>
<organism evidence="1 2">
    <name type="scientific">Avena sativa</name>
    <name type="common">Oat</name>
    <dbReference type="NCBI Taxonomy" id="4498"/>
    <lineage>
        <taxon>Eukaryota</taxon>
        <taxon>Viridiplantae</taxon>
        <taxon>Streptophyta</taxon>
        <taxon>Embryophyta</taxon>
        <taxon>Tracheophyta</taxon>
        <taxon>Spermatophyta</taxon>
        <taxon>Magnoliopsida</taxon>
        <taxon>Liliopsida</taxon>
        <taxon>Poales</taxon>
        <taxon>Poaceae</taxon>
        <taxon>BOP clade</taxon>
        <taxon>Pooideae</taxon>
        <taxon>Poodae</taxon>
        <taxon>Poeae</taxon>
        <taxon>Poeae Chloroplast Group 1 (Aveneae type)</taxon>
        <taxon>Aveninae</taxon>
        <taxon>Avena</taxon>
    </lineage>
</organism>
<evidence type="ECO:0000313" key="1">
    <source>
        <dbReference type="EnsemblPlants" id="AVESA.00010b.r2.7DG1344130.1.CDS.1"/>
    </source>
</evidence>
<dbReference type="Proteomes" id="UP001732700">
    <property type="component" value="Chromosome 7D"/>
</dbReference>
<evidence type="ECO:0000313" key="2">
    <source>
        <dbReference type="Proteomes" id="UP001732700"/>
    </source>
</evidence>
<name>A0ACD6AEU0_AVESA</name>
<dbReference type="EnsemblPlants" id="AVESA.00010b.r2.7DG1344130.1">
    <property type="protein sequence ID" value="AVESA.00010b.r2.7DG1344130.1.CDS.1"/>
    <property type="gene ID" value="AVESA.00010b.r2.7DG1344130"/>
</dbReference>